<sequence>MMRSVARLPASLTSRLGRREVGLLVAFLVVAALLLGFGMLAEEVLEGDTSAFDSAVILALRAAGNPADPIGPPWFEEMGRDVTALGSFVFLGFVLAAVVGYLMLIQKRGAALLMAVAVLGGAMVSTLLKLGFDRPRPDIVHTARVFTASFPSGHATLSAVTFLTIGALLTRLTIDGRVKVYFMGLAVFLTVMVGLSRLYLGVHYPTDVLAGWCVGSAWAILCWSGALWLQRRGTVEPAGSSDASVAK</sequence>
<proteinExistence type="predicted"/>
<dbReference type="PANTHER" id="PTHR14969">
    <property type="entry name" value="SPHINGOSINE-1-PHOSPHATE PHOSPHOHYDROLASE"/>
    <property type="match status" value="1"/>
</dbReference>
<feature type="transmembrane region" description="Helical" evidence="1">
    <location>
        <begin position="82"/>
        <end position="104"/>
    </location>
</feature>
<reference evidence="4" key="1">
    <citation type="journal article" date="2019" name="Int. J. Syst. Evol. Microbiol.">
        <title>The Global Catalogue of Microorganisms (GCM) 10K type strain sequencing project: providing services to taxonomists for standard genome sequencing and annotation.</title>
        <authorList>
            <consortium name="The Broad Institute Genomics Platform"/>
            <consortium name="The Broad Institute Genome Sequencing Center for Infectious Disease"/>
            <person name="Wu L."/>
            <person name="Ma J."/>
        </authorList>
    </citation>
    <scope>NUCLEOTIDE SEQUENCE [LARGE SCALE GENOMIC DNA]</scope>
    <source>
        <strain evidence="4">CECT 7131</strain>
    </source>
</reference>
<keyword evidence="1" id="KW-0472">Membrane</keyword>
<dbReference type="Gene3D" id="1.20.144.10">
    <property type="entry name" value="Phosphatidic acid phosphatase type 2/haloperoxidase"/>
    <property type="match status" value="2"/>
</dbReference>
<gene>
    <name evidence="3" type="ORF">QWZ14_09655</name>
</gene>
<evidence type="ECO:0000313" key="3">
    <source>
        <dbReference type="EMBL" id="MDN3564628.1"/>
    </source>
</evidence>
<feature type="domain" description="Phosphatidic acid phosphatase type 2/haloperoxidase" evidence="2">
    <location>
        <begin position="107"/>
        <end position="223"/>
    </location>
</feature>
<organism evidence="3 4">
    <name type="scientific">Paeniroseomonas aquatica</name>
    <dbReference type="NCBI Taxonomy" id="373043"/>
    <lineage>
        <taxon>Bacteria</taxon>
        <taxon>Pseudomonadati</taxon>
        <taxon>Pseudomonadota</taxon>
        <taxon>Alphaproteobacteria</taxon>
        <taxon>Acetobacterales</taxon>
        <taxon>Acetobacteraceae</taxon>
        <taxon>Paeniroseomonas</taxon>
    </lineage>
</organism>
<dbReference type="SMART" id="SM00014">
    <property type="entry name" value="acidPPc"/>
    <property type="match status" value="1"/>
</dbReference>
<dbReference type="CDD" id="cd03392">
    <property type="entry name" value="PAP2_like_2"/>
    <property type="match status" value="1"/>
</dbReference>
<evidence type="ECO:0000256" key="1">
    <source>
        <dbReference type="SAM" id="Phobius"/>
    </source>
</evidence>
<evidence type="ECO:0000259" key="2">
    <source>
        <dbReference type="SMART" id="SM00014"/>
    </source>
</evidence>
<feature type="transmembrane region" description="Helical" evidence="1">
    <location>
        <begin position="21"/>
        <end position="41"/>
    </location>
</feature>
<feature type="transmembrane region" description="Helical" evidence="1">
    <location>
        <begin position="111"/>
        <end position="132"/>
    </location>
</feature>
<feature type="transmembrane region" description="Helical" evidence="1">
    <location>
        <begin position="208"/>
        <end position="229"/>
    </location>
</feature>
<keyword evidence="4" id="KW-1185">Reference proteome</keyword>
<dbReference type="Proteomes" id="UP001529369">
    <property type="component" value="Unassembled WGS sequence"/>
</dbReference>
<dbReference type="EMBL" id="JAUFPN010000107">
    <property type="protein sequence ID" value="MDN3564628.1"/>
    <property type="molecule type" value="Genomic_DNA"/>
</dbReference>
<accession>A0ABT8A515</accession>
<comment type="caution">
    <text evidence="3">The sequence shown here is derived from an EMBL/GenBank/DDBJ whole genome shotgun (WGS) entry which is preliminary data.</text>
</comment>
<dbReference type="Pfam" id="PF01569">
    <property type="entry name" value="PAP2"/>
    <property type="match status" value="1"/>
</dbReference>
<dbReference type="SUPFAM" id="SSF48317">
    <property type="entry name" value="Acid phosphatase/Vanadium-dependent haloperoxidase"/>
    <property type="match status" value="1"/>
</dbReference>
<protein>
    <submittedName>
        <fullName evidence="3">Phosphatase PAP2 family protein</fullName>
    </submittedName>
</protein>
<dbReference type="InterPro" id="IPR000326">
    <property type="entry name" value="PAP2/HPO"/>
</dbReference>
<dbReference type="PANTHER" id="PTHR14969:SF13">
    <property type="entry name" value="AT30094P"/>
    <property type="match status" value="1"/>
</dbReference>
<dbReference type="RefSeq" id="WP_290316430.1">
    <property type="nucleotide sequence ID" value="NZ_JAUFPN010000107.1"/>
</dbReference>
<keyword evidence="1" id="KW-0812">Transmembrane</keyword>
<evidence type="ECO:0000313" key="4">
    <source>
        <dbReference type="Proteomes" id="UP001529369"/>
    </source>
</evidence>
<dbReference type="InterPro" id="IPR036938">
    <property type="entry name" value="PAP2/HPO_sf"/>
</dbReference>
<feature type="transmembrane region" description="Helical" evidence="1">
    <location>
        <begin position="181"/>
        <end position="202"/>
    </location>
</feature>
<keyword evidence="1" id="KW-1133">Transmembrane helix</keyword>
<feature type="transmembrane region" description="Helical" evidence="1">
    <location>
        <begin position="152"/>
        <end position="169"/>
    </location>
</feature>
<name>A0ABT8A515_9PROT</name>